<dbReference type="Pfam" id="PF07681">
    <property type="entry name" value="DoxX"/>
    <property type="match status" value="1"/>
</dbReference>
<dbReference type="InterPro" id="IPR032808">
    <property type="entry name" value="DoxX"/>
</dbReference>
<evidence type="ECO:0000313" key="6">
    <source>
        <dbReference type="EMBL" id="NYI69747.1"/>
    </source>
</evidence>
<keyword evidence="3" id="KW-1133">Transmembrane helix</keyword>
<evidence type="ECO:0000256" key="1">
    <source>
        <dbReference type="ARBA" id="ARBA00004141"/>
    </source>
</evidence>
<keyword evidence="7" id="KW-1185">Reference proteome</keyword>
<evidence type="ECO:0000313" key="7">
    <source>
        <dbReference type="Proteomes" id="UP000527616"/>
    </source>
</evidence>
<gene>
    <name evidence="6" type="ORF">GGQ54_000307</name>
</gene>
<dbReference type="AlphaFoldDB" id="A0A7Z0D6E8"/>
<keyword evidence="4" id="KW-0472">Membrane</keyword>
<dbReference type="EMBL" id="JACBZS010000001">
    <property type="protein sequence ID" value="NYI69747.1"/>
    <property type="molecule type" value="Genomic_DNA"/>
</dbReference>
<keyword evidence="2" id="KW-0812">Transmembrane</keyword>
<dbReference type="Proteomes" id="UP000527616">
    <property type="component" value="Unassembled WGS sequence"/>
</dbReference>
<protein>
    <submittedName>
        <fullName evidence="6">Putative membrane protein YphA (DoxX/SURF4 family)</fullName>
    </submittedName>
</protein>
<name>A0A7Z0D6E8_9ACTN</name>
<feature type="compositionally biased region" description="Basic and acidic residues" evidence="5">
    <location>
        <begin position="159"/>
        <end position="179"/>
    </location>
</feature>
<proteinExistence type="predicted"/>
<reference evidence="6 7" key="1">
    <citation type="submission" date="2020-07" db="EMBL/GenBank/DDBJ databases">
        <title>Sequencing the genomes of 1000 actinobacteria strains.</title>
        <authorList>
            <person name="Klenk H.-P."/>
        </authorList>
    </citation>
    <scope>NUCLEOTIDE SEQUENCE [LARGE SCALE GENOMIC DNA]</scope>
    <source>
        <strain evidence="6 7">DSM 103164</strain>
    </source>
</reference>
<evidence type="ECO:0000256" key="5">
    <source>
        <dbReference type="SAM" id="MobiDB-lite"/>
    </source>
</evidence>
<dbReference type="RefSeq" id="WP_179443779.1">
    <property type="nucleotide sequence ID" value="NZ_JACBZS010000001.1"/>
</dbReference>
<accession>A0A7Z0D6E8</accession>
<comment type="subcellular location">
    <subcellularLocation>
        <location evidence="1">Membrane</location>
        <topology evidence="1">Multi-pass membrane protein</topology>
    </subcellularLocation>
</comment>
<dbReference type="GO" id="GO:0016020">
    <property type="term" value="C:membrane"/>
    <property type="evidence" value="ECO:0007669"/>
    <property type="project" value="UniProtKB-SubCell"/>
</dbReference>
<evidence type="ECO:0000256" key="4">
    <source>
        <dbReference type="ARBA" id="ARBA00023136"/>
    </source>
</evidence>
<organism evidence="6 7">
    <name type="scientific">Naumannella cuiyingiana</name>
    <dbReference type="NCBI Taxonomy" id="1347891"/>
    <lineage>
        <taxon>Bacteria</taxon>
        <taxon>Bacillati</taxon>
        <taxon>Actinomycetota</taxon>
        <taxon>Actinomycetes</taxon>
        <taxon>Propionibacteriales</taxon>
        <taxon>Propionibacteriaceae</taxon>
        <taxon>Naumannella</taxon>
    </lineage>
</organism>
<comment type="caution">
    <text evidence="6">The sequence shown here is derived from an EMBL/GenBank/DDBJ whole genome shotgun (WGS) entry which is preliminary data.</text>
</comment>
<feature type="region of interest" description="Disordered" evidence="5">
    <location>
        <begin position="159"/>
        <end position="201"/>
    </location>
</feature>
<evidence type="ECO:0000256" key="3">
    <source>
        <dbReference type="ARBA" id="ARBA00022989"/>
    </source>
</evidence>
<feature type="compositionally biased region" description="Basic residues" evidence="5">
    <location>
        <begin position="180"/>
        <end position="194"/>
    </location>
</feature>
<sequence length="201" mass="21346">MLRFLARTMLASYFVADGVKAVRDPGASAGELRPVAERVVPLVKSAAPPQVASLIPSQPRTLARLTGIAQVIGGISLATGIGRRMGAIILAATLVPQVIAASPLGGRSTDDDDEEQRGRDFLVSLSLLGATLLASGDTQGRPSLGWRADHVRRDLAKSADKHLNRVEKTAEKKLDGLDKKARRAAKKARRSAKKAKSDLNL</sequence>
<evidence type="ECO:0000256" key="2">
    <source>
        <dbReference type="ARBA" id="ARBA00022692"/>
    </source>
</evidence>